<comment type="caution">
    <text evidence="1">The sequence shown here is derived from an EMBL/GenBank/DDBJ whole genome shotgun (WGS) entry which is preliminary data.</text>
</comment>
<dbReference type="InParanoid" id="A0A409XK11"/>
<name>A0A409XK11_PSICY</name>
<dbReference type="OrthoDB" id="10573774at2759"/>
<accession>A0A409XK11</accession>
<dbReference type="Proteomes" id="UP000283269">
    <property type="component" value="Unassembled WGS sequence"/>
</dbReference>
<evidence type="ECO:0000313" key="1">
    <source>
        <dbReference type="EMBL" id="PPQ91113.1"/>
    </source>
</evidence>
<sequence length="464" mass="52662">MTTSHITFPLEFVEAFVEKLAPGNGIVLEREIFRTLIACTLASKHFSLPARKRLFSTLVVDRERKHLLQKTTSRNKTRSEEEMSRRINSFLDLLADEQSSDLALMVRRLHIIVDSERVILQEATNLHELLRALSHRAHNLSSLRLHVYGIRSLSWTRIPQRMADGLQALCRSLPMHRLNFSRVHNIPPTIASAQDSPHLRYIDFKDSNFEKIDAGLAAETNISPATSLITGHLEVLRSLPTHGIYEICYTSNGKTHIVDIDVTTRLFDDSQRLYQLLSNCHVHASLKNCRLIFGANYEPLFATKGIDFGTMVLLRQLVLEIRVGLYQRYEDITNGITSIINCLHYGDAKSALEEIKVTLNVQRVKYRGTSMFDPVDFSPIKGLRIDSLLGKHPLIQKTKFCMIIGLMQRDAGPEVNDESRLSFEEHIRDLIIDSGLMTAINPENVPPIDDSLFPKIHICAKSGH</sequence>
<dbReference type="EMBL" id="NHYD01001476">
    <property type="protein sequence ID" value="PPQ91113.1"/>
    <property type="molecule type" value="Genomic_DNA"/>
</dbReference>
<protein>
    <submittedName>
        <fullName evidence="1">Uncharacterized protein</fullName>
    </submittedName>
</protein>
<evidence type="ECO:0000313" key="2">
    <source>
        <dbReference type="Proteomes" id="UP000283269"/>
    </source>
</evidence>
<proteinExistence type="predicted"/>
<organism evidence="1 2">
    <name type="scientific">Psilocybe cyanescens</name>
    <dbReference type="NCBI Taxonomy" id="93625"/>
    <lineage>
        <taxon>Eukaryota</taxon>
        <taxon>Fungi</taxon>
        <taxon>Dikarya</taxon>
        <taxon>Basidiomycota</taxon>
        <taxon>Agaricomycotina</taxon>
        <taxon>Agaricomycetes</taxon>
        <taxon>Agaricomycetidae</taxon>
        <taxon>Agaricales</taxon>
        <taxon>Agaricineae</taxon>
        <taxon>Strophariaceae</taxon>
        <taxon>Psilocybe</taxon>
    </lineage>
</organism>
<reference evidence="1 2" key="1">
    <citation type="journal article" date="2018" name="Evol. Lett.">
        <title>Horizontal gene cluster transfer increased hallucinogenic mushroom diversity.</title>
        <authorList>
            <person name="Reynolds H.T."/>
            <person name="Vijayakumar V."/>
            <person name="Gluck-Thaler E."/>
            <person name="Korotkin H.B."/>
            <person name="Matheny P.B."/>
            <person name="Slot J.C."/>
        </authorList>
    </citation>
    <scope>NUCLEOTIDE SEQUENCE [LARGE SCALE GENOMIC DNA]</scope>
    <source>
        <strain evidence="1 2">2631</strain>
    </source>
</reference>
<gene>
    <name evidence="1" type="ORF">CVT25_013151</name>
</gene>
<keyword evidence="2" id="KW-1185">Reference proteome</keyword>
<dbReference type="AlphaFoldDB" id="A0A409XK11"/>